<dbReference type="GO" id="GO:0006167">
    <property type="term" value="P:AMP biosynthetic process"/>
    <property type="evidence" value="ECO:0007669"/>
    <property type="project" value="TreeGrafter"/>
</dbReference>
<proteinExistence type="predicted"/>
<evidence type="ECO:0000313" key="4">
    <source>
        <dbReference type="Proteomes" id="UP000799753"/>
    </source>
</evidence>
<dbReference type="Pfam" id="PF00293">
    <property type="entry name" value="NUDIX"/>
    <property type="match status" value="1"/>
</dbReference>
<dbReference type="AlphaFoldDB" id="A0A6A6RR48"/>
<keyword evidence="4" id="KW-1185">Reference proteome</keyword>
<dbReference type="PANTHER" id="PTHR21340">
    <property type="entry name" value="DIADENOSINE 5,5-P1,P4-TETRAPHOSPHATE PYROPHOSPHOHYDROLASE MUTT"/>
    <property type="match status" value="1"/>
</dbReference>
<sequence length="175" mass="20161">AYRTEQLMSEDFVESCGAILFDLGDPKNRKVCLIRTRQDGQWHLAKGRRNHGESRHDAALREVTEETGHRCHLFPVTMATRATHPDLPAQVKDVARVYDHLTESFACQIRHIRSKTKIIWWYIAALDQAEDTEMQAGEPQWEPVFFPLVDAVHTPTYQQDREILAKAMHLVVSTL</sequence>
<accession>A0A6A6RR48</accession>
<dbReference type="GO" id="GO:0006754">
    <property type="term" value="P:ATP biosynthetic process"/>
    <property type="evidence" value="ECO:0007669"/>
    <property type="project" value="TreeGrafter"/>
</dbReference>
<evidence type="ECO:0000313" key="3">
    <source>
        <dbReference type="EMBL" id="KAF2637091.1"/>
    </source>
</evidence>
<dbReference type="GO" id="GO:0004081">
    <property type="term" value="F:bis(5'-nucleosyl)-tetraphosphatase (asymmetrical) activity"/>
    <property type="evidence" value="ECO:0007669"/>
    <property type="project" value="TreeGrafter"/>
</dbReference>
<dbReference type="Proteomes" id="UP000799753">
    <property type="component" value="Unassembled WGS sequence"/>
</dbReference>
<keyword evidence="1" id="KW-0378">Hydrolase</keyword>
<dbReference type="InterPro" id="IPR000086">
    <property type="entry name" value="NUDIX_hydrolase_dom"/>
</dbReference>
<protein>
    <recommendedName>
        <fullName evidence="2">Nudix hydrolase domain-containing protein</fullName>
    </recommendedName>
</protein>
<dbReference type="PANTHER" id="PTHR21340:SF0">
    <property type="entry name" value="BIS(5'-NUCLEOSYL)-TETRAPHOSPHATASE [ASYMMETRICAL]"/>
    <property type="match status" value="1"/>
</dbReference>
<feature type="non-terminal residue" evidence="3">
    <location>
        <position position="1"/>
    </location>
</feature>
<feature type="non-terminal residue" evidence="3">
    <location>
        <position position="175"/>
    </location>
</feature>
<dbReference type="InterPro" id="IPR015797">
    <property type="entry name" value="NUDIX_hydrolase-like_dom_sf"/>
</dbReference>
<evidence type="ECO:0000256" key="1">
    <source>
        <dbReference type="ARBA" id="ARBA00022801"/>
    </source>
</evidence>
<dbReference type="SUPFAM" id="SSF55811">
    <property type="entry name" value="Nudix"/>
    <property type="match status" value="1"/>
</dbReference>
<dbReference type="PROSITE" id="PS00893">
    <property type="entry name" value="NUDIX_BOX"/>
    <property type="match status" value="1"/>
</dbReference>
<evidence type="ECO:0000259" key="2">
    <source>
        <dbReference type="PROSITE" id="PS51462"/>
    </source>
</evidence>
<reference evidence="3" key="1">
    <citation type="journal article" date="2020" name="Stud. Mycol.">
        <title>101 Dothideomycetes genomes: a test case for predicting lifestyles and emergence of pathogens.</title>
        <authorList>
            <person name="Haridas S."/>
            <person name="Albert R."/>
            <person name="Binder M."/>
            <person name="Bloem J."/>
            <person name="Labutti K."/>
            <person name="Salamov A."/>
            <person name="Andreopoulos B."/>
            <person name="Baker S."/>
            <person name="Barry K."/>
            <person name="Bills G."/>
            <person name="Bluhm B."/>
            <person name="Cannon C."/>
            <person name="Castanera R."/>
            <person name="Culley D."/>
            <person name="Daum C."/>
            <person name="Ezra D."/>
            <person name="Gonzalez J."/>
            <person name="Henrissat B."/>
            <person name="Kuo A."/>
            <person name="Liang C."/>
            <person name="Lipzen A."/>
            <person name="Lutzoni F."/>
            <person name="Magnuson J."/>
            <person name="Mondo S."/>
            <person name="Nolan M."/>
            <person name="Ohm R."/>
            <person name="Pangilinan J."/>
            <person name="Park H.-J."/>
            <person name="Ramirez L."/>
            <person name="Alfaro M."/>
            <person name="Sun H."/>
            <person name="Tritt A."/>
            <person name="Yoshinaga Y."/>
            <person name="Zwiers L.-H."/>
            <person name="Turgeon B."/>
            <person name="Goodwin S."/>
            <person name="Spatafora J."/>
            <person name="Crous P."/>
            <person name="Grigoriev I."/>
        </authorList>
    </citation>
    <scope>NUCLEOTIDE SEQUENCE</scope>
    <source>
        <strain evidence="3">CBS 473.64</strain>
    </source>
</reference>
<dbReference type="InterPro" id="IPR051325">
    <property type="entry name" value="Nudix_hydrolase_domain"/>
</dbReference>
<dbReference type="InterPro" id="IPR020084">
    <property type="entry name" value="NUDIX_hydrolase_CS"/>
</dbReference>
<organism evidence="3 4">
    <name type="scientific">Massarina eburnea CBS 473.64</name>
    <dbReference type="NCBI Taxonomy" id="1395130"/>
    <lineage>
        <taxon>Eukaryota</taxon>
        <taxon>Fungi</taxon>
        <taxon>Dikarya</taxon>
        <taxon>Ascomycota</taxon>
        <taxon>Pezizomycotina</taxon>
        <taxon>Dothideomycetes</taxon>
        <taxon>Pleosporomycetidae</taxon>
        <taxon>Pleosporales</taxon>
        <taxon>Massarineae</taxon>
        <taxon>Massarinaceae</taxon>
        <taxon>Massarina</taxon>
    </lineage>
</organism>
<dbReference type="Gene3D" id="3.90.79.10">
    <property type="entry name" value="Nucleoside Triphosphate Pyrophosphohydrolase"/>
    <property type="match status" value="1"/>
</dbReference>
<dbReference type="EMBL" id="MU006795">
    <property type="protein sequence ID" value="KAF2637091.1"/>
    <property type="molecule type" value="Genomic_DNA"/>
</dbReference>
<name>A0A6A6RR48_9PLEO</name>
<dbReference type="PROSITE" id="PS51462">
    <property type="entry name" value="NUDIX"/>
    <property type="match status" value="1"/>
</dbReference>
<dbReference type="OrthoDB" id="10259236at2759"/>
<feature type="domain" description="Nudix hydrolase" evidence="2">
    <location>
        <begin position="11"/>
        <end position="147"/>
    </location>
</feature>
<gene>
    <name evidence="3" type="ORF">P280DRAFT_357980</name>
</gene>